<protein>
    <submittedName>
        <fullName evidence="2">Uncharacterized protein</fullName>
    </submittedName>
</protein>
<dbReference type="EMBL" id="LBUU01000002">
    <property type="protein sequence ID" value="KKQ70958.1"/>
    <property type="molecule type" value="Genomic_DNA"/>
</dbReference>
<reference evidence="2" key="1">
    <citation type="journal article" date="2015" name="Nature">
        <title>rRNA introns, odd ribosomes, and small enigmatic genomes across a large radiation of phyla.</title>
        <authorList>
            <person name="Brown C.T."/>
            <person name="Hug L.A."/>
            <person name="Thomas B.C."/>
            <person name="Sharon I."/>
            <person name="Castelle C.J."/>
            <person name="Singh A."/>
            <person name="Wilkins M.J."/>
            <person name="Williams K.H."/>
            <person name="Banfield J.F."/>
        </authorList>
    </citation>
    <scope>NUCLEOTIDE SEQUENCE [LARGE SCALE GENOMIC DNA]</scope>
</reference>
<proteinExistence type="predicted"/>
<name>A0A0G0JTX9_9BACT</name>
<feature type="compositionally biased region" description="Basic and acidic residues" evidence="1">
    <location>
        <begin position="204"/>
        <end position="224"/>
    </location>
</feature>
<dbReference type="Proteomes" id="UP000034022">
    <property type="component" value="Unassembled WGS sequence"/>
</dbReference>
<evidence type="ECO:0000256" key="1">
    <source>
        <dbReference type="SAM" id="MobiDB-lite"/>
    </source>
</evidence>
<feature type="region of interest" description="Disordered" evidence="1">
    <location>
        <begin position="197"/>
        <end position="232"/>
    </location>
</feature>
<accession>A0A0G0JTX9</accession>
<comment type="caution">
    <text evidence="2">The sequence shown here is derived from an EMBL/GenBank/DDBJ whole genome shotgun (WGS) entry which is preliminary data.</text>
</comment>
<evidence type="ECO:0000313" key="3">
    <source>
        <dbReference type="Proteomes" id="UP000034022"/>
    </source>
</evidence>
<evidence type="ECO:0000313" key="2">
    <source>
        <dbReference type="EMBL" id="KKQ70958.1"/>
    </source>
</evidence>
<gene>
    <name evidence="2" type="ORF">US91_C0002G0037</name>
</gene>
<sequence length="663" mass="76176">MKKIGLSFFIVFALLLNCKFALAEIWYNQMLETSVNNENNISSLEINFSLTPMYEKKYAKDPKTGKGLVIIEYYETTFPKRNYWIQSNENKGPIEKISVVHFTNNIARTVFRVKEGWDIDINQSEKKLTLTAVSKNQKPEKKIAHKTRNLNLIPKKQTEKINSVKTTDAEEKVPVAKQINLADDNKSPQKIETIQTLSPQQPIEKSEITENEKTNQVTESKDAFSKSSGMPSLDGKISSTYYQAFDNKETDHDSYFNAKLSLGGKYDYETPLLDKLQFTLRSDIQYNNLWPNNRIEKTDIELSNASAYLRKGNWQIETGLFPKQLGEVAKIRTMTDSLCPRDNRFFGLSDEEATMASLMTTITYSQDEKWSLMAFFKPWEDHDKMHFFDGQTAIYGNFKQEIKDFGLPPVIDQYIQNISVEKQKEKSDFGFVFGFDPVDWLNLNIAYQHGYNDQPFISRFPIQGLQVNDKGKFDLAQLGAITLDPANKVIADYPEFNQFSTFGTIEIGERLFRYEFAHRDNLPYLCKDLQSELHATTQAVLGLEEDTDYGLFTGYMLYTYIHGSDNNLLFSRKSTPQLALGWEKGFLDENIKTEIGIISALDEYEYAARSEVTFKVANLLDYRDGFLKDIDVSLFCEKNDGAKNTLLGSRKETRLGLIFSKTF</sequence>
<organism evidence="2 3">
    <name type="scientific">Candidatus Falkowbacteria bacterium GW2011_GWE1_38_31</name>
    <dbReference type="NCBI Taxonomy" id="1618638"/>
    <lineage>
        <taxon>Bacteria</taxon>
        <taxon>Candidatus Falkowiibacteriota</taxon>
    </lineage>
</organism>
<dbReference type="AlphaFoldDB" id="A0A0G0JTX9"/>